<name>A0AAX4P7G6_9CHLO</name>
<accession>A0AAX4P7G6</accession>
<protein>
    <submittedName>
        <fullName evidence="3">Thioesterase</fullName>
    </submittedName>
</protein>
<dbReference type="PANTHER" id="PTHR11487">
    <property type="entry name" value="THIOESTERASE"/>
    <property type="match status" value="1"/>
</dbReference>
<evidence type="ECO:0000313" key="3">
    <source>
        <dbReference type="EMBL" id="WZN61684.1"/>
    </source>
</evidence>
<evidence type="ECO:0000313" key="4">
    <source>
        <dbReference type="Proteomes" id="UP001472866"/>
    </source>
</evidence>
<dbReference type="EMBL" id="CP151504">
    <property type="protein sequence ID" value="WZN61684.1"/>
    <property type="molecule type" value="Genomic_DNA"/>
</dbReference>
<dbReference type="GO" id="GO:0008610">
    <property type="term" value="P:lipid biosynthetic process"/>
    <property type="evidence" value="ECO:0007669"/>
    <property type="project" value="TreeGrafter"/>
</dbReference>
<sequence>MTESKWLPYYKPLADPKLRLFAFHWAGGSASSYNGVAWQALPDGVELLAVQLPGREKRDGETTPKTAQAAAKQAVGGLKRFFAAGSVPTAIFAHSMGTWVAFEFVRELRRQKLVAPKLMVVSNLAAPQTEESSRPWRRNAALTENQFKDECRAWGVNEIVMKPNFWKNYHLPFRRDFTIFDEYVYEDGEPLETAVVAFLSRGDPRITKDLMMPWASQTKYARSFEVVDFQGDHFYVQDRKLVTALVSKLAEYLKKTRDGAFPPQLEPAEEEGAGGDFLEEDIVRKINLLEILEEDYPDVDPPPEDCVEKWTEAQIRAHFSA</sequence>
<keyword evidence="4" id="KW-1185">Reference proteome</keyword>
<reference evidence="3 4" key="1">
    <citation type="submission" date="2024-03" db="EMBL/GenBank/DDBJ databases">
        <title>Complete genome sequence of the green alga Chloropicon roscoffensis RCC1871.</title>
        <authorList>
            <person name="Lemieux C."/>
            <person name="Pombert J.-F."/>
            <person name="Otis C."/>
            <person name="Turmel M."/>
        </authorList>
    </citation>
    <scope>NUCLEOTIDE SEQUENCE [LARGE SCALE GENOMIC DNA]</scope>
    <source>
        <strain evidence="3 4">RCC1871</strain>
    </source>
</reference>
<gene>
    <name evidence="3" type="ORF">HKI87_04g32190</name>
</gene>
<dbReference type="Proteomes" id="UP001472866">
    <property type="component" value="Chromosome 04"/>
</dbReference>
<evidence type="ECO:0000259" key="2">
    <source>
        <dbReference type="Pfam" id="PF00975"/>
    </source>
</evidence>
<dbReference type="InterPro" id="IPR012223">
    <property type="entry name" value="TEII"/>
</dbReference>
<dbReference type="InterPro" id="IPR001031">
    <property type="entry name" value="Thioesterase"/>
</dbReference>
<comment type="similarity">
    <text evidence="1">Belongs to the thioesterase family.</text>
</comment>
<feature type="domain" description="Thioesterase" evidence="2">
    <location>
        <begin position="19"/>
        <end position="249"/>
    </location>
</feature>
<dbReference type="PANTHER" id="PTHR11487:SF0">
    <property type="entry name" value="S-ACYL FATTY ACID SYNTHASE THIOESTERASE, MEDIUM CHAIN"/>
    <property type="match status" value="1"/>
</dbReference>
<evidence type="ECO:0000256" key="1">
    <source>
        <dbReference type="ARBA" id="ARBA00007169"/>
    </source>
</evidence>
<dbReference type="Gene3D" id="3.40.50.1820">
    <property type="entry name" value="alpha/beta hydrolase"/>
    <property type="match status" value="1"/>
</dbReference>
<proteinExistence type="inferred from homology"/>
<dbReference type="AlphaFoldDB" id="A0AAX4P7G6"/>
<dbReference type="Pfam" id="PF00975">
    <property type="entry name" value="Thioesterase"/>
    <property type="match status" value="1"/>
</dbReference>
<dbReference type="SUPFAM" id="SSF53474">
    <property type="entry name" value="alpha/beta-Hydrolases"/>
    <property type="match status" value="1"/>
</dbReference>
<dbReference type="InterPro" id="IPR029058">
    <property type="entry name" value="AB_hydrolase_fold"/>
</dbReference>
<organism evidence="3 4">
    <name type="scientific">Chloropicon roscoffensis</name>
    <dbReference type="NCBI Taxonomy" id="1461544"/>
    <lineage>
        <taxon>Eukaryota</taxon>
        <taxon>Viridiplantae</taxon>
        <taxon>Chlorophyta</taxon>
        <taxon>Chloropicophyceae</taxon>
        <taxon>Chloropicales</taxon>
        <taxon>Chloropicaceae</taxon>
        <taxon>Chloropicon</taxon>
    </lineage>
</organism>